<evidence type="ECO:0000256" key="1">
    <source>
        <dbReference type="SAM" id="MobiDB-lite"/>
    </source>
</evidence>
<keyword evidence="3" id="KW-1185">Reference proteome</keyword>
<feature type="region of interest" description="Disordered" evidence="1">
    <location>
        <begin position="1"/>
        <end position="27"/>
    </location>
</feature>
<proteinExistence type="predicted"/>
<evidence type="ECO:0000313" key="2">
    <source>
        <dbReference type="EMBL" id="CAH2020915.1"/>
    </source>
</evidence>
<name>A0A9P0VUF9_ACAOB</name>
<evidence type="ECO:0000313" key="3">
    <source>
        <dbReference type="Proteomes" id="UP001152888"/>
    </source>
</evidence>
<sequence length="85" mass="9567">MSSQRNHIGFEGTMRSKTSSWKELKKKGPEVAITVETDGGGNRRRNLKPDLVIQSRGRVFVVDVTVRHEDGNNLAQGFTKQSRKI</sequence>
<gene>
    <name evidence="2" type="ORF">ACAOBT_LOCUS38178</name>
</gene>
<dbReference type="AlphaFoldDB" id="A0A9P0VUF9"/>
<accession>A0A9P0VUF9</accession>
<comment type="caution">
    <text evidence="2">The sequence shown here is derived from an EMBL/GenBank/DDBJ whole genome shotgun (WGS) entry which is preliminary data.</text>
</comment>
<dbReference type="Proteomes" id="UP001152888">
    <property type="component" value="Unassembled WGS sequence"/>
</dbReference>
<organism evidence="2 3">
    <name type="scientific">Acanthoscelides obtectus</name>
    <name type="common">Bean weevil</name>
    <name type="synonym">Bruchus obtectus</name>
    <dbReference type="NCBI Taxonomy" id="200917"/>
    <lineage>
        <taxon>Eukaryota</taxon>
        <taxon>Metazoa</taxon>
        <taxon>Ecdysozoa</taxon>
        <taxon>Arthropoda</taxon>
        <taxon>Hexapoda</taxon>
        <taxon>Insecta</taxon>
        <taxon>Pterygota</taxon>
        <taxon>Neoptera</taxon>
        <taxon>Endopterygota</taxon>
        <taxon>Coleoptera</taxon>
        <taxon>Polyphaga</taxon>
        <taxon>Cucujiformia</taxon>
        <taxon>Chrysomeloidea</taxon>
        <taxon>Chrysomelidae</taxon>
        <taxon>Bruchinae</taxon>
        <taxon>Bruchini</taxon>
        <taxon>Acanthoscelides</taxon>
    </lineage>
</organism>
<reference evidence="2" key="1">
    <citation type="submission" date="2022-03" db="EMBL/GenBank/DDBJ databases">
        <authorList>
            <person name="Sayadi A."/>
        </authorList>
    </citation>
    <scope>NUCLEOTIDE SEQUENCE</scope>
</reference>
<dbReference type="OrthoDB" id="6779578at2759"/>
<protein>
    <submittedName>
        <fullName evidence="2">Uncharacterized protein</fullName>
    </submittedName>
</protein>
<dbReference type="EMBL" id="CAKOFQ010011631">
    <property type="protein sequence ID" value="CAH2020915.1"/>
    <property type="molecule type" value="Genomic_DNA"/>
</dbReference>